<name>A0ABW9XFM7_9SPHN</name>
<keyword evidence="2" id="KW-1185">Reference proteome</keyword>
<organism evidence="1 2">
    <name type="scientific">Novosphingobium ovatum</name>
    <dbReference type="NCBI Taxonomy" id="1908523"/>
    <lineage>
        <taxon>Bacteria</taxon>
        <taxon>Pseudomonadati</taxon>
        <taxon>Pseudomonadota</taxon>
        <taxon>Alphaproteobacteria</taxon>
        <taxon>Sphingomonadales</taxon>
        <taxon>Sphingomonadaceae</taxon>
        <taxon>Novosphingobium</taxon>
    </lineage>
</organism>
<dbReference type="Proteomes" id="UP000753724">
    <property type="component" value="Unassembled WGS sequence"/>
</dbReference>
<gene>
    <name evidence="1" type="ORF">GTZ99_12345</name>
</gene>
<proteinExistence type="predicted"/>
<sequence>MTNDPFLPGIVLHLLNIADIQARALHQQGILTDQHSSRYAAELRSLAALLDRMLQQTHGDDVPPTTLASQLHATALLLESRE</sequence>
<reference evidence="2" key="1">
    <citation type="submission" date="2020-01" db="EMBL/GenBank/DDBJ databases">
        <title>Sphingomonas sp. strain CSW-10.</title>
        <authorList>
            <person name="Chen W.-M."/>
        </authorList>
    </citation>
    <scope>NUCLEOTIDE SEQUENCE [LARGE SCALE GENOMIC DNA]</scope>
    <source>
        <strain evidence="2">FSY-8</strain>
    </source>
</reference>
<protein>
    <submittedName>
        <fullName evidence="1">Uncharacterized protein</fullName>
    </submittedName>
</protein>
<dbReference type="EMBL" id="JAAAPO010000005">
    <property type="protein sequence ID" value="NBC37340.1"/>
    <property type="molecule type" value="Genomic_DNA"/>
</dbReference>
<dbReference type="RefSeq" id="WP_161719330.1">
    <property type="nucleotide sequence ID" value="NZ_JAAAPO010000005.1"/>
</dbReference>
<comment type="caution">
    <text evidence="1">The sequence shown here is derived from an EMBL/GenBank/DDBJ whole genome shotgun (WGS) entry which is preliminary data.</text>
</comment>
<accession>A0ABW9XFM7</accession>
<evidence type="ECO:0000313" key="2">
    <source>
        <dbReference type="Proteomes" id="UP000753724"/>
    </source>
</evidence>
<evidence type="ECO:0000313" key="1">
    <source>
        <dbReference type="EMBL" id="NBC37340.1"/>
    </source>
</evidence>